<reference evidence="1 2" key="1">
    <citation type="submission" date="2018-09" db="EMBL/GenBank/DDBJ databases">
        <title>Isolation, diversity and antifungal activity of actinobacteria from wheat.</title>
        <authorList>
            <person name="Han C."/>
        </authorList>
    </citation>
    <scope>NUCLEOTIDE SEQUENCE [LARGE SCALE GENOMIC DNA]</scope>
    <source>
        <strain evidence="1 2">NEAU-YY265</strain>
    </source>
</reference>
<comment type="caution">
    <text evidence="1">The sequence shown here is derived from an EMBL/GenBank/DDBJ whole genome shotgun (WGS) entry which is preliminary data.</text>
</comment>
<evidence type="ECO:0000313" key="2">
    <source>
        <dbReference type="Proteomes" id="UP000284057"/>
    </source>
</evidence>
<evidence type="ECO:0000313" key="1">
    <source>
        <dbReference type="EMBL" id="RIQ28202.1"/>
    </source>
</evidence>
<keyword evidence="2" id="KW-1185">Reference proteome</keyword>
<organism evidence="1 2">
    <name type="scientific">Jiangella rhizosphaerae</name>
    <dbReference type="NCBI Taxonomy" id="2293569"/>
    <lineage>
        <taxon>Bacteria</taxon>
        <taxon>Bacillati</taxon>
        <taxon>Actinomycetota</taxon>
        <taxon>Actinomycetes</taxon>
        <taxon>Jiangellales</taxon>
        <taxon>Jiangellaceae</taxon>
        <taxon>Jiangella</taxon>
    </lineage>
</organism>
<dbReference type="OrthoDB" id="823440at2"/>
<dbReference type="Gene3D" id="3.40.50.150">
    <property type="entry name" value="Vaccinia Virus protein VP39"/>
    <property type="match status" value="1"/>
</dbReference>
<protein>
    <submittedName>
        <fullName evidence="1">Class I SAM-dependent methyltransferase</fullName>
    </submittedName>
</protein>
<gene>
    <name evidence="1" type="ORF">DY240_09165</name>
</gene>
<dbReference type="EMBL" id="QUAL01000082">
    <property type="protein sequence ID" value="RIQ28202.1"/>
    <property type="molecule type" value="Genomic_DNA"/>
</dbReference>
<keyword evidence="1" id="KW-0489">Methyltransferase</keyword>
<dbReference type="InterPro" id="IPR029063">
    <property type="entry name" value="SAM-dependent_MTases_sf"/>
</dbReference>
<sequence>MLQPRALMPPLRDWAASPDVLRWLAEYVVSHRPAVVVECGSGASSLVLGYAVQKAGRGRVVALEHDAAYAEVTARRVADHGLQDVVEVRHAPLTPWPGPDEREWNWYDVNSVKDLDGIGLVFVDGPPAGTGPLARYPALPVLLPHCADEVTFVLDDTIRPDEVEVSGRWMQEHPQFVRQQLRADKGMHVLTRRPDGAPG</sequence>
<dbReference type="GO" id="GO:0032259">
    <property type="term" value="P:methylation"/>
    <property type="evidence" value="ECO:0007669"/>
    <property type="project" value="UniProtKB-KW"/>
</dbReference>
<dbReference type="AlphaFoldDB" id="A0A418KTH1"/>
<name>A0A418KTH1_9ACTN</name>
<proteinExistence type="predicted"/>
<dbReference type="GO" id="GO:0008168">
    <property type="term" value="F:methyltransferase activity"/>
    <property type="evidence" value="ECO:0007669"/>
    <property type="project" value="UniProtKB-KW"/>
</dbReference>
<dbReference type="Proteomes" id="UP000284057">
    <property type="component" value="Unassembled WGS sequence"/>
</dbReference>
<accession>A0A418KTH1</accession>
<dbReference type="SUPFAM" id="SSF53335">
    <property type="entry name" value="S-adenosyl-L-methionine-dependent methyltransferases"/>
    <property type="match status" value="1"/>
</dbReference>
<dbReference type="Pfam" id="PF13578">
    <property type="entry name" value="Methyltransf_24"/>
    <property type="match status" value="1"/>
</dbReference>
<keyword evidence="1" id="KW-0808">Transferase</keyword>